<evidence type="ECO:0000313" key="2">
    <source>
        <dbReference type="EMBL" id="SHF84256.1"/>
    </source>
</evidence>
<organism evidence="2 3">
    <name type="scientific">Devosia limi DSM 17137</name>
    <dbReference type="NCBI Taxonomy" id="1121477"/>
    <lineage>
        <taxon>Bacteria</taxon>
        <taxon>Pseudomonadati</taxon>
        <taxon>Pseudomonadota</taxon>
        <taxon>Alphaproteobacteria</taxon>
        <taxon>Hyphomicrobiales</taxon>
        <taxon>Devosiaceae</taxon>
        <taxon>Devosia</taxon>
    </lineage>
</organism>
<dbReference type="Proteomes" id="UP000184533">
    <property type="component" value="Unassembled WGS sequence"/>
</dbReference>
<reference evidence="2 3" key="1">
    <citation type="submission" date="2016-11" db="EMBL/GenBank/DDBJ databases">
        <authorList>
            <person name="Jaros S."/>
            <person name="Januszkiewicz K."/>
            <person name="Wedrychowicz H."/>
        </authorList>
    </citation>
    <scope>NUCLEOTIDE SEQUENCE [LARGE SCALE GENOMIC DNA]</scope>
    <source>
        <strain evidence="2 3">DSM 17137</strain>
    </source>
</reference>
<accession>A0A1M5EYN3</accession>
<sequence length="58" mass="6734">MPNDKHHDEKVRLAGWTAGASEQDKSKNPHRGKKNDDEINWDEAWEQGNAGQDYTIWK</sequence>
<gene>
    <name evidence="2" type="ORF">SAMN02745223_03682</name>
</gene>
<evidence type="ECO:0000313" key="3">
    <source>
        <dbReference type="Proteomes" id="UP000184533"/>
    </source>
</evidence>
<name>A0A1M5EYN3_9HYPH</name>
<proteinExistence type="predicted"/>
<feature type="region of interest" description="Disordered" evidence="1">
    <location>
        <begin position="1"/>
        <end position="58"/>
    </location>
</feature>
<evidence type="ECO:0000256" key="1">
    <source>
        <dbReference type="SAM" id="MobiDB-lite"/>
    </source>
</evidence>
<dbReference type="AlphaFoldDB" id="A0A1M5EYN3"/>
<feature type="compositionally biased region" description="Basic and acidic residues" evidence="1">
    <location>
        <begin position="1"/>
        <end position="12"/>
    </location>
</feature>
<protein>
    <recommendedName>
        <fullName evidence="4">Ribosome modulation factor</fullName>
    </recommendedName>
</protein>
<dbReference type="RefSeq" id="WP_160300093.1">
    <property type="nucleotide sequence ID" value="NZ_FQVC01000015.1"/>
</dbReference>
<dbReference type="OrthoDB" id="7950644at2"/>
<evidence type="ECO:0008006" key="4">
    <source>
        <dbReference type="Google" id="ProtNLM"/>
    </source>
</evidence>
<dbReference type="EMBL" id="FQVC01000015">
    <property type="protein sequence ID" value="SHF84256.1"/>
    <property type="molecule type" value="Genomic_DNA"/>
</dbReference>